<dbReference type="InterPro" id="IPR001980">
    <property type="entry name" value="PPAT"/>
</dbReference>
<dbReference type="PANTHER" id="PTHR21342">
    <property type="entry name" value="PHOSPHOPANTETHEINE ADENYLYLTRANSFERASE"/>
    <property type="match status" value="1"/>
</dbReference>
<comment type="subcellular location">
    <subcellularLocation>
        <location evidence="9">Cytoplasm</location>
    </subcellularLocation>
</comment>
<keyword evidence="1 9" id="KW-0963">Cytoplasm</keyword>
<comment type="function">
    <text evidence="9">Reversibly transfers an adenylyl group from ATP to 4'-phosphopantetheine, yielding dephospho-CoA (dPCoA) and pyrophosphate.</text>
</comment>
<keyword evidence="12" id="KW-1185">Reference proteome</keyword>
<evidence type="ECO:0000256" key="6">
    <source>
        <dbReference type="ARBA" id="ARBA00022842"/>
    </source>
</evidence>
<dbReference type="EMBL" id="JBHTHM010002198">
    <property type="protein sequence ID" value="MFD0787711.1"/>
    <property type="molecule type" value="Genomic_DNA"/>
</dbReference>
<dbReference type="EC" id="2.7.7.3" evidence="9"/>
<feature type="binding site" evidence="9">
    <location>
        <position position="73"/>
    </location>
    <ligand>
        <name>substrate</name>
    </ligand>
</feature>
<dbReference type="NCBIfam" id="TIGR01510">
    <property type="entry name" value="coaD_prev_kdtB"/>
    <property type="match status" value="1"/>
</dbReference>
<reference evidence="12" key="1">
    <citation type="journal article" date="2019" name="Int. J. Syst. Evol. Microbiol.">
        <title>The Global Catalogue of Microorganisms (GCM) 10K type strain sequencing project: providing services to taxonomists for standard genome sequencing and annotation.</title>
        <authorList>
            <consortium name="The Broad Institute Genomics Platform"/>
            <consortium name="The Broad Institute Genome Sequencing Center for Infectious Disease"/>
            <person name="Wu L."/>
            <person name="Ma J."/>
        </authorList>
    </citation>
    <scope>NUCLEOTIDE SEQUENCE [LARGE SCALE GENOMIC DNA]</scope>
    <source>
        <strain evidence="12">JCM 32148</strain>
    </source>
</reference>
<dbReference type="NCBIfam" id="TIGR00125">
    <property type="entry name" value="cyt_tran_rel"/>
    <property type="match status" value="1"/>
</dbReference>
<dbReference type="InterPro" id="IPR014729">
    <property type="entry name" value="Rossmann-like_a/b/a_fold"/>
</dbReference>
<comment type="catalytic activity">
    <reaction evidence="8 9">
        <text>(R)-4'-phosphopantetheine + ATP + H(+) = 3'-dephospho-CoA + diphosphate</text>
        <dbReference type="Rhea" id="RHEA:19801"/>
        <dbReference type="ChEBI" id="CHEBI:15378"/>
        <dbReference type="ChEBI" id="CHEBI:30616"/>
        <dbReference type="ChEBI" id="CHEBI:33019"/>
        <dbReference type="ChEBI" id="CHEBI:57328"/>
        <dbReference type="ChEBI" id="CHEBI:61723"/>
        <dbReference type="EC" id="2.7.7.3"/>
    </reaction>
</comment>
<evidence type="ECO:0000313" key="12">
    <source>
        <dbReference type="Proteomes" id="UP001597053"/>
    </source>
</evidence>
<dbReference type="Pfam" id="PF01467">
    <property type="entry name" value="CTP_transf_like"/>
    <property type="match status" value="1"/>
</dbReference>
<comment type="cofactor">
    <cofactor evidence="9">
        <name>Mg(2+)</name>
        <dbReference type="ChEBI" id="CHEBI:18420"/>
    </cofactor>
</comment>
<feature type="binding site" evidence="9">
    <location>
        <position position="17"/>
    </location>
    <ligand>
        <name>ATP</name>
        <dbReference type="ChEBI" id="CHEBI:30616"/>
    </ligand>
</feature>
<evidence type="ECO:0000256" key="8">
    <source>
        <dbReference type="ARBA" id="ARBA00029346"/>
    </source>
</evidence>
<dbReference type="Gene3D" id="3.40.50.620">
    <property type="entry name" value="HUPs"/>
    <property type="match status" value="1"/>
</dbReference>
<feature type="binding site" evidence="9">
    <location>
        <position position="9"/>
    </location>
    <ligand>
        <name>substrate</name>
    </ligand>
</feature>
<dbReference type="PRINTS" id="PR01020">
    <property type="entry name" value="LPSBIOSNTHSS"/>
</dbReference>
<accession>A0ABW3AAY9</accession>
<proteinExistence type="inferred from homology"/>
<evidence type="ECO:0000256" key="2">
    <source>
        <dbReference type="ARBA" id="ARBA00022679"/>
    </source>
</evidence>
<comment type="subunit">
    <text evidence="9">Homohexamer.</text>
</comment>
<evidence type="ECO:0000256" key="1">
    <source>
        <dbReference type="ARBA" id="ARBA00022490"/>
    </source>
</evidence>
<dbReference type="GO" id="GO:0004595">
    <property type="term" value="F:pantetheine-phosphate adenylyltransferase activity"/>
    <property type="evidence" value="ECO:0007669"/>
    <property type="project" value="UniProtKB-EC"/>
</dbReference>
<dbReference type="Proteomes" id="UP001597053">
    <property type="component" value="Unassembled WGS sequence"/>
</dbReference>
<name>A0ABW3AAY9_9ACTN</name>
<comment type="pathway">
    <text evidence="9">Cofactor biosynthesis; coenzyme A biosynthesis; CoA from (R)-pantothenate: step 4/5.</text>
</comment>
<evidence type="ECO:0000259" key="10">
    <source>
        <dbReference type="Pfam" id="PF01467"/>
    </source>
</evidence>
<feature type="binding site" evidence="9">
    <location>
        <position position="98"/>
    </location>
    <ligand>
        <name>ATP</name>
        <dbReference type="ChEBI" id="CHEBI:30616"/>
    </ligand>
</feature>
<comment type="similarity">
    <text evidence="9">Belongs to the bacterial CoaD family.</text>
</comment>
<feature type="binding site" evidence="9">
    <location>
        <begin position="9"/>
        <end position="10"/>
    </location>
    <ligand>
        <name>ATP</name>
        <dbReference type="ChEBI" id="CHEBI:30616"/>
    </ligand>
</feature>
<keyword evidence="7 9" id="KW-0173">Coenzyme A biosynthesis</keyword>
<dbReference type="HAMAP" id="MF_00151">
    <property type="entry name" value="PPAT_bact"/>
    <property type="match status" value="1"/>
</dbReference>
<sequence length="162" mass="17942">MRRAVCPGSFDPVTNGHLDIIGRASRLFDEVVVGVLVNQSKRGLFTVEERIDMLREVTASYDNVRVESFQGLLVDFCRAQHASVLVKGLRAVSDFDYELQMAQMNMGLAGVETLFMPTNPLYSFLSSSLVKDVAKWGGDVSAHVPDRVRCELLARLSPPARP</sequence>
<keyword evidence="3 9" id="KW-0548">Nucleotidyltransferase</keyword>
<dbReference type="InterPro" id="IPR004821">
    <property type="entry name" value="Cyt_trans-like"/>
</dbReference>
<dbReference type="PANTHER" id="PTHR21342:SF1">
    <property type="entry name" value="PHOSPHOPANTETHEINE ADENYLYLTRANSFERASE"/>
    <property type="match status" value="1"/>
</dbReference>
<evidence type="ECO:0000256" key="9">
    <source>
        <dbReference type="HAMAP-Rule" id="MF_00151"/>
    </source>
</evidence>
<feature type="site" description="Transition state stabilizer" evidence="9">
    <location>
        <position position="17"/>
    </location>
</feature>
<feature type="binding site" evidence="9">
    <location>
        <position position="41"/>
    </location>
    <ligand>
        <name>substrate</name>
    </ligand>
</feature>
<organism evidence="11 12">
    <name type="scientific">Micromonospora azadirachtae</name>
    <dbReference type="NCBI Taxonomy" id="1970735"/>
    <lineage>
        <taxon>Bacteria</taxon>
        <taxon>Bacillati</taxon>
        <taxon>Actinomycetota</taxon>
        <taxon>Actinomycetes</taxon>
        <taxon>Micromonosporales</taxon>
        <taxon>Micromonosporaceae</taxon>
        <taxon>Micromonospora</taxon>
    </lineage>
</organism>
<keyword evidence="2 9" id="KW-0808">Transferase</keyword>
<feature type="binding site" evidence="9">
    <location>
        <begin position="122"/>
        <end position="128"/>
    </location>
    <ligand>
        <name>ATP</name>
        <dbReference type="ChEBI" id="CHEBI:30616"/>
    </ligand>
</feature>
<evidence type="ECO:0000256" key="5">
    <source>
        <dbReference type="ARBA" id="ARBA00022840"/>
    </source>
</evidence>
<comment type="caution">
    <text evidence="11">The sequence shown here is derived from an EMBL/GenBank/DDBJ whole genome shotgun (WGS) entry which is preliminary data.</text>
</comment>
<feature type="domain" description="Cytidyltransferase-like" evidence="10">
    <location>
        <begin position="5"/>
        <end position="131"/>
    </location>
</feature>
<evidence type="ECO:0000313" key="11">
    <source>
        <dbReference type="EMBL" id="MFD0787711.1"/>
    </source>
</evidence>
<feature type="binding site" evidence="9">
    <location>
        <position position="87"/>
    </location>
    <ligand>
        <name>substrate</name>
    </ligand>
</feature>
<dbReference type="CDD" id="cd02163">
    <property type="entry name" value="PPAT"/>
    <property type="match status" value="1"/>
</dbReference>
<dbReference type="SUPFAM" id="SSF52374">
    <property type="entry name" value="Nucleotidylyl transferase"/>
    <property type="match status" value="1"/>
</dbReference>
<keyword evidence="5 9" id="KW-0067">ATP-binding</keyword>
<protein>
    <recommendedName>
        <fullName evidence="9">Phosphopantetheine adenylyltransferase</fullName>
        <ecNumber evidence="9">2.7.7.3</ecNumber>
    </recommendedName>
    <alternativeName>
        <fullName evidence="9">Dephospho-CoA pyrophosphorylase</fullName>
    </alternativeName>
    <alternativeName>
        <fullName evidence="9">Pantetheine-phosphate adenylyltransferase</fullName>
        <shortName evidence="9">PPAT</shortName>
    </alternativeName>
</protein>
<gene>
    <name evidence="9 11" type="primary">coaD</name>
    <name evidence="11" type="ORF">ACFQZ8_27720</name>
</gene>
<keyword evidence="6 9" id="KW-0460">Magnesium</keyword>
<feature type="binding site" evidence="9">
    <location>
        <begin position="88"/>
        <end position="90"/>
    </location>
    <ligand>
        <name>ATP</name>
        <dbReference type="ChEBI" id="CHEBI:30616"/>
    </ligand>
</feature>
<evidence type="ECO:0000256" key="3">
    <source>
        <dbReference type="ARBA" id="ARBA00022695"/>
    </source>
</evidence>
<keyword evidence="4 9" id="KW-0547">Nucleotide-binding</keyword>
<evidence type="ECO:0000256" key="4">
    <source>
        <dbReference type="ARBA" id="ARBA00022741"/>
    </source>
</evidence>
<evidence type="ECO:0000256" key="7">
    <source>
        <dbReference type="ARBA" id="ARBA00022993"/>
    </source>
</evidence>